<evidence type="ECO:0008006" key="3">
    <source>
        <dbReference type="Google" id="ProtNLM"/>
    </source>
</evidence>
<dbReference type="AlphaFoldDB" id="A0A844CKZ9"/>
<reference evidence="1 2" key="1">
    <citation type="submission" date="2019-05" db="EMBL/GenBank/DDBJ databases">
        <title>Roseovarius bejariae sp. nov., a moderately halophylic bacterium isolated from a saline soil in Rambla Salada (Murcia).</title>
        <authorList>
            <person name="Castro D.J."/>
            <person name="Gomez-Altuve A."/>
            <person name="Reina J.C."/>
            <person name="Rodriguez M."/>
            <person name="Sampedro I."/>
            <person name="Llamas I."/>
            <person name="Martinez-Checa F."/>
        </authorList>
    </citation>
    <scope>NUCLEOTIDE SEQUENCE [LARGE SCALE GENOMIC DNA]</scope>
    <source>
        <strain evidence="1 2">A21</strain>
    </source>
</reference>
<evidence type="ECO:0000313" key="2">
    <source>
        <dbReference type="Proteomes" id="UP000564704"/>
    </source>
</evidence>
<keyword evidence="2" id="KW-1185">Reference proteome</keyword>
<name>A0A844CKZ9_9RHOB</name>
<sequence>MAKDVVTTTATTVTEEASNPAGFYAFDRAEELGLNFSKTFSQQFVMRRDPDFALTNFRRARLGDWTLLTGSRMPVAQAHLEDAGLHVAFMGKGVDAEGALIDHRVLQSKLERLRDPQALADDLNECGGRFVFIITGPDFERLYIDPSGIMGAVYNQKAGFVAATVHLAIDRPVEPTTEYPAAQIALDGSGGRFAFGFTPDRDVKRVLANHYLDLNDFSLTRHWPRPEDDFTCPMREDVIRARLYDVIARHKVIMNALIRGNSPAILPITGGADSRLLLAFAKDALDDVDLFFTHKTNFNTGRDMELAGLLAKRVGVKLTKFDLMENPDLVRPQRMCQRMHRQEKLAEGLFDDGPTPDRKKISERMILPPGGVLLRGHVTDISKAVLWQKIGVREFERKNGAHHDPDVGLRLLKTGEDAFENPWYHEKYNAWMDTLPDNARRRAVDFMALEQFRCHGLGAQFYAFTHNFYMAPGSDRRIIQALVSIPPHLRSEYHINDMLLEQCAPELLDVPYTRHQDNDLRQTRRKFNKLLAQGPEVM</sequence>
<organism evidence="1 2">
    <name type="scientific">Roseovarius bejariae</name>
    <dbReference type="NCBI Taxonomy" id="2576383"/>
    <lineage>
        <taxon>Bacteria</taxon>
        <taxon>Pseudomonadati</taxon>
        <taxon>Pseudomonadota</taxon>
        <taxon>Alphaproteobacteria</taxon>
        <taxon>Rhodobacterales</taxon>
        <taxon>Roseobacteraceae</taxon>
        <taxon>Roseovarius</taxon>
    </lineage>
</organism>
<evidence type="ECO:0000313" key="1">
    <source>
        <dbReference type="EMBL" id="MRU15322.1"/>
    </source>
</evidence>
<comment type="caution">
    <text evidence="1">The sequence shown here is derived from an EMBL/GenBank/DDBJ whole genome shotgun (WGS) entry which is preliminary data.</text>
</comment>
<protein>
    <recommendedName>
        <fullName evidence="3">Asparagine synthase (Glutamine-hydrolysing)</fullName>
    </recommendedName>
</protein>
<proteinExistence type="predicted"/>
<dbReference type="EMBL" id="SZWE01000001">
    <property type="protein sequence ID" value="MRU15322.1"/>
    <property type="molecule type" value="Genomic_DNA"/>
</dbReference>
<gene>
    <name evidence="1" type="ORF">FDP25_07770</name>
</gene>
<dbReference type="OrthoDB" id="8335492at2"/>
<accession>A0A844CKZ9</accession>
<dbReference type="Proteomes" id="UP000564704">
    <property type="component" value="Unassembled WGS sequence"/>
</dbReference>
<dbReference type="RefSeq" id="WP_154150500.1">
    <property type="nucleotide sequence ID" value="NZ_SZWE01000001.1"/>
</dbReference>
<dbReference type="SUPFAM" id="SSF52402">
    <property type="entry name" value="Adenine nucleotide alpha hydrolases-like"/>
    <property type="match status" value="1"/>
</dbReference>